<evidence type="ECO:0000259" key="6">
    <source>
        <dbReference type="SMART" id="SM00062"/>
    </source>
</evidence>
<dbReference type="GO" id="GO:0030313">
    <property type="term" value="C:cell envelope"/>
    <property type="evidence" value="ECO:0007669"/>
    <property type="project" value="UniProtKB-SubCell"/>
</dbReference>
<dbReference type="CDD" id="cd13702">
    <property type="entry name" value="PBP2_mlr5654_like"/>
    <property type="match status" value="1"/>
</dbReference>
<dbReference type="GO" id="GO:0015276">
    <property type="term" value="F:ligand-gated monoatomic ion channel activity"/>
    <property type="evidence" value="ECO:0007669"/>
    <property type="project" value="InterPro"/>
</dbReference>
<name>A0A135HUS8_9HYPH</name>
<dbReference type="Proteomes" id="UP000070107">
    <property type="component" value="Unassembled WGS sequence"/>
</dbReference>
<feature type="chain" id="PRO_5007465356" evidence="5">
    <location>
        <begin position="25"/>
        <end position="268"/>
    </location>
</feature>
<organism evidence="8 9">
    <name type="scientific">Paramesorhizobium deserti</name>
    <dbReference type="NCBI Taxonomy" id="1494590"/>
    <lineage>
        <taxon>Bacteria</taxon>
        <taxon>Pseudomonadati</taxon>
        <taxon>Pseudomonadota</taxon>
        <taxon>Alphaproteobacteria</taxon>
        <taxon>Hyphomicrobiales</taxon>
        <taxon>Phyllobacteriaceae</taxon>
        <taxon>Paramesorhizobium</taxon>
    </lineage>
</organism>
<gene>
    <name evidence="8" type="ORF">ATN84_13240</name>
</gene>
<dbReference type="RefSeq" id="WP_068882549.1">
    <property type="nucleotide sequence ID" value="NZ_LNTU01000023.1"/>
</dbReference>
<comment type="similarity">
    <text evidence="2 4">Belongs to the bacterial solute-binding protein 3 family.</text>
</comment>
<keyword evidence="3 5" id="KW-0732">Signal</keyword>
<dbReference type="Gene3D" id="3.40.190.10">
    <property type="entry name" value="Periplasmic binding protein-like II"/>
    <property type="match status" value="2"/>
</dbReference>
<reference evidence="8 9" key="1">
    <citation type="submission" date="2015-11" db="EMBL/GenBank/DDBJ databases">
        <title>Draft genome sequence of Paramesorhizobium deserti A-3-E, a strain highly resistant to diverse beta-lactam antibiotics.</title>
        <authorList>
            <person name="Lv R."/>
            <person name="Yang X."/>
            <person name="Fang N."/>
            <person name="Guo J."/>
            <person name="Luo X."/>
            <person name="Peng F."/>
            <person name="Yang R."/>
            <person name="Cui Y."/>
            <person name="Fang C."/>
            <person name="Song Y."/>
        </authorList>
    </citation>
    <scope>NUCLEOTIDE SEQUENCE [LARGE SCALE GENOMIC DNA]</scope>
    <source>
        <strain evidence="8 9">A-3-E</strain>
    </source>
</reference>
<sequence>MRIMKRFALAASATALALTMGAVAMDNAQAQEKLKLTIASEGAYPPFNTLTPDGKLEGFDIDIAKALCEEMKAECTFVAQEWDGAIPALQAGKFDAYIASMSITEERQKQVDFSNKYYNTPPAIAAPKDTDIKGVTKEDLAGKTIGVQGSTTHANYSEQTYTDSEIKSYPTADEYRLDLANGRLDAANDDIVTLQEWLNTDAGACCKIVGTITPVIEIHGPGAGVAIKKGRPELVEKFNEAIAAIRANGKYKEINDKYFDFDAYGGES</sequence>
<comment type="caution">
    <text evidence="8">The sequence shown here is derived from an EMBL/GenBank/DDBJ whole genome shotgun (WGS) entry which is preliminary data.</text>
</comment>
<dbReference type="PANTHER" id="PTHR35936:SF19">
    <property type="entry name" value="AMINO-ACID-BINDING PROTEIN YXEM-RELATED"/>
    <property type="match status" value="1"/>
</dbReference>
<dbReference type="PROSITE" id="PS01039">
    <property type="entry name" value="SBP_BACTERIAL_3"/>
    <property type="match status" value="1"/>
</dbReference>
<feature type="signal peptide" evidence="5">
    <location>
        <begin position="1"/>
        <end position="24"/>
    </location>
</feature>
<dbReference type="STRING" id="1494590.ATN84_13240"/>
<evidence type="ECO:0000313" key="9">
    <source>
        <dbReference type="Proteomes" id="UP000070107"/>
    </source>
</evidence>
<evidence type="ECO:0000259" key="7">
    <source>
        <dbReference type="SMART" id="SM00079"/>
    </source>
</evidence>
<dbReference type="InterPro" id="IPR001320">
    <property type="entry name" value="Iontro_rcpt_C"/>
</dbReference>
<evidence type="ECO:0000256" key="4">
    <source>
        <dbReference type="RuleBase" id="RU003744"/>
    </source>
</evidence>
<proteinExistence type="inferred from homology"/>
<comment type="subcellular location">
    <subcellularLocation>
        <location evidence="1">Cell envelope</location>
    </subcellularLocation>
</comment>
<dbReference type="AlphaFoldDB" id="A0A135HUS8"/>
<dbReference type="PANTHER" id="PTHR35936">
    <property type="entry name" value="MEMBRANE-BOUND LYTIC MUREIN TRANSGLYCOSYLASE F"/>
    <property type="match status" value="1"/>
</dbReference>
<dbReference type="SMART" id="SM00062">
    <property type="entry name" value="PBPb"/>
    <property type="match status" value="1"/>
</dbReference>
<evidence type="ECO:0000256" key="3">
    <source>
        <dbReference type="ARBA" id="ARBA00022729"/>
    </source>
</evidence>
<dbReference type="SUPFAM" id="SSF53850">
    <property type="entry name" value="Periplasmic binding protein-like II"/>
    <property type="match status" value="1"/>
</dbReference>
<dbReference type="SMART" id="SM00079">
    <property type="entry name" value="PBPe"/>
    <property type="match status" value="1"/>
</dbReference>
<dbReference type="Pfam" id="PF00497">
    <property type="entry name" value="SBP_bac_3"/>
    <property type="match status" value="1"/>
</dbReference>
<dbReference type="EMBL" id="LNTU01000023">
    <property type="protein sequence ID" value="KXF76957.1"/>
    <property type="molecule type" value="Genomic_DNA"/>
</dbReference>
<evidence type="ECO:0000256" key="1">
    <source>
        <dbReference type="ARBA" id="ARBA00004196"/>
    </source>
</evidence>
<accession>A0A135HUS8</accession>
<evidence type="ECO:0000256" key="5">
    <source>
        <dbReference type="SAM" id="SignalP"/>
    </source>
</evidence>
<dbReference type="InterPro" id="IPR001638">
    <property type="entry name" value="Solute-binding_3/MltF_N"/>
</dbReference>
<dbReference type="OrthoDB" id="9807134at2"/>
<protein>
    <submittedName>
        <fullName evidence="8">Amino acid ABC transporter</fullName>
    </submittedName>
</protein>
<evidence type="ECO:0000313" key="8">
    <source>
        <dbReference type="EMBL" id="KXF76957.1"/>
    </source>
</evidence>
<evidence type="ECO:0000256" key="2">
    <source>
        <dbReference type="ARBA" id="ARBA00010333"/>
    </source>
</evidence>
<feature type="domain" description="Ionotropic glutamate receptor C-terminal" evidence="7">
    <location>
        <begin position="35"/>
        <end position="261"/>
    </location>
</feature>
<keyword evidence="9" id="KW-1185">Reference proteome</keyword>
<feature type="domain" description="Solute-binding protein family 3/N-terminal" evidence="6">
    <location>
        <begin position="35"/>
        <end position="262"/>
    </location>
</feature>
<dbReference type="InterPro" id="IPR018313">
    <property type="entry name" value="SBP_3_CS"/>
</dbReference>
<dbReference type="GO" id="GO:0016020">
    <property type="term" value="C:membrane"/>
    <property type="evidence" value="ECO:0007669"/>
    <property type="project" value="InterPro"/>
</dbReference>